<evidence type="ECO:0000256" key="1">
    <source>
        <dbReference type="ARBA" id="ARBA00022603"/>
    </source>
</evidence>
<keyword evidence="3" id="KW-0949">S-adenosyl-L-methionine</keyword>
<organism evidence="6 7">
    <name type="scientific">Favolaschia claudopus</name>
    <dbReference type="NCBI Taxonomy" id="2862362"/>
    <lineage>
        <taxon>Eukaryota</taxon>
        <taxon>Fungi</taxon>
        <taxon>Dikarya</taxon>
        <taxon>Basidiomycota</taxon>
        <taxon>Agaricomycotina</taxon>
        <taxon>Agaricomycetes</taxon>
        <taxon>Agaricomycetidae</taxon>
        <taxon>Agaricales</taxon>
        <taxon>Marasmiineae</taxon>
        <taxon>Mycenaceae</taxon>
        <taxon>Favolaschia</taxon>
    </lineage>
</organism>
<evidence type="ECO:0000256" key="2">
    <source>
        <dbReference type="ARBA" id="ARBA00022679"/>
    </source>
</evidence>
<dbReference type="InterPro" id="IPR053201">
    <property type="entry name" value="Flavunoidine_N-MTase"/>
</dbReference>
<name>A0AAW0BZA3_9AGAR</name>
<dbReference type="GO" id="GO:0008168">
    <property type="term" value="F:methyltransferase activity"/>
    <property type="evidence" value="ECO:0007669"/>
    <property type="project" value="UniProtKB-KW"/>
</dbReference>
<dbReference type="InterPro" id="IPR001214">
    <property type="entry name" value="SET_dom"/>
</dbReference>
<dbReference type="GO" id="GO:0032259">
    <property type="term" value="P:methylation"/>
    <property type="evidence" value="ECO:0007669"/>
    <property type="project" value="UniProtKB-KW"/>
</dbReference>
<gene>
    <name evidence="6" type="ORF">R3P38DRAFT_2923279</name>
</gene>
<protein>
    <recommendedName>
        <fullName evidence="8">Post-SET domain-containing protein</fullName>
    </recommendedName>
</protein>
<dbReference type="PROSITE" id="PS50868">
    <property type="entry name" value="POST_SET"/>
    <property type="match status" value="1"/>
</dbReference>
<evidence type="ECO:0008006" key="8">
    <source>
        <dbReference type="Google" id="ProtNLM"/>
    </source>
</evidence>
<dbReference type="PANTHER" id="PTHR12350">
    <property type="entry name" value="HISTONE-LYSINE N-METHYLTRANSFERASE-RELATED"/>
    <property type="match status" value="1"/>
</dbReference>
<evidence type="ECO:0000256" key="3">
    <source>
        <dbReference type="ARBA" id="ARBA00022691"/>
    </source>
</evidence>
<dbReference type="InterPro" id="IPR046341">
    <property type="entry name" value="SET_dom_sf"/>
</dbReference>
<keyword evidence="7" id="KW-1185">Reference proteome</keyword>
<dbReference type="InterPro" id="IPR003616">
    <property type="entry name" value="Post-SET_dom"/>
</dbReference>
<evidence type="ECO:0000259" key="4">
    <source>
        <dbReference type="PROSITE" id="PS50280"/>
    </source>
</evidence>
<keyword evidence="1" id="KW-0489">Methyltransferase</keyword>
<reference evidence="6 7" key="1">
    <citation type="journal article" date="2024" name="J Genomics">
        <title>Draft genome sequencing and assembly of Favolaschia claudopus CIRM-BRFM 2984 isolated from oak limbs.</title>
        <authorList>
            <person name="Navarro D."/>
            <person name="Drula E."/>
            <person name="Chaduli D."/>
            <person name="Cazenave R."/>
            <person name="Ahrendt S."/>
            <person name="Wang J."/>
            <person name="Lipzen A."/>
            <person name="Daum C."/>
            <person name="Barry K."/>
            <person name="Grigoriev I.V."/>
            <person name="Favel A."/>
            <person name="Rosso M.N."/>
            <person name="Martin F."/>
        </authorList>
    </citation>
    <scope>NUCLEOTIDE SEQUENCE [LARGE SCALE GENOMIC DNA]</scope>
    <source>
        <strain evidence="6 7">CIRM-BRFM 2984</strain>
    </source>
</reference>
<feature type="domain" description="Post-SET" evidence="5">
    <location>
        <begin position="119"/>
        <end position="135"/>
    </location>
</feature>
<dbReference type="EMBL" id="JAWWNJ010000024">
    <property type="protein sequence ID" value="KAK7031390.1"/>
    <property type="molecule type" value="Genomic_DNA"/>
</dbReference>
<evidence type="ECO:0000313" key="6">
    <source>
        <dbReference type="EMBL" id="KAK7031390.1"/>
    </source>
</evidence>
<sequence>MADPYTPSHPEFVVEFHEGDFRSFLRTRRAFAGGEILVHLTNATRSPQTYSTVQCGREPEDNVQFNSDFVFVNHSCEPNVVFDLSSPDAREWHIRALKDIEVGSSVTYFYPSTEWHMDQAFDCQCGTEGCLGKIQGARYLKREELMKYWVSPWISELIRERDTEIERR</sequence>
<dbReference type="AlphaFoldDB" id="A0AAW0BZA3"/>
<dbReference type="SUPFAM" id="SSF82199">
    <property type="entry name" value="SET domain"/>
    <property type="match status" value="1"/>
</dbReference>
<dbReference type="Pfam" id="PF00856">
    <property type="entry name" value="SET"/>
    <property type="match status" value="1"/>
</dbReference>
<evidence type="ECO:0000259" key="5">
    <source>
        <dbReference type="PROSITE" id="PS50868"/>
    </source>
</evidence>
<feature type="domain" description="SET" evidence="4">
    <location>
        <begin position="10"/>
        <end position="111"/>
    </location>
</feature>
<keyword evidence="2" id="KW-0808">Transferase</keyword>
<dbReference type="Gene3D" id="2.170.270.10">
    <property type="entry name" value="SET domain"/>
    <property type="match status" value="1"/>
</dbReference>
<dbReference type="PROSITE" id="PS50280">
    <property type="entry name" value="SET"/>
    <property type="match status" value="1"/>
</dbReference>
<evidence type="ECO:0000313" key="7">
    <source>
        <dbReference type="Proteomes" id="UP001362999"/>
    </source>
</evidence>
<accession>A0AAW0BZA3</accession>
<proteinExistence type="predicted"/>
<dbReference type="PANTHER" id="PTHR12350:SF19">
    <property type="entry name" value="SET DOMAIN-CONTAINING PROTEIN"/>
    <property type="match status" value="1"/>
</dbReference>
<comment type="caution">
    <text evidence="6">The sequence shown here is derived from an EMBL/GenBank/DDBJ whole genome shotgun (WGS) entry which is preliminary data.</text>
</comment>
<dbReference type="Proteomes" id="UP001362999">
    <property type="component" value="Unassembled WGS sequence"/>
</dbReference>